<dbReference type="EMBL" id="FMAJ01000003">
    <property type="protein sequence ID" value="SCB57879.1"/>
    <property type="molecule type" value="Genomic_DNA"/>
</dbReference>
<dbReference type="STRING" id="1138170.GA0061105_103337"/>
<dbReference type="CDD" id="cd02603">
    <property type="entry name" value="HAD_sEH-N_like"/>
    <property type="match status" value="1"/>
</dbReference>
<dbReference type="SFLD" id="SFLDG01129">
    <property type="entry name" value="C1.5:_HAD__Beta-PGM__Phosphata"/>
    <property type="match status" value="1"/>
</dbReference>
<protein>
    <submittedName>
        <fullName evidence="1">Putative hydrolase of the HAD superfamily</fullName>
    </submittedName>
</protein>
<dbReference type="SFLD" id="SFLDS00003">
    <property type="entry name" value="Haloacid_Dehalogenase"/>
    <property type="match status" value="1"/>
</dbReference>
<evidence type="ECO:0000313" key="1">
    <source>
        <dbReference type="EMBL" id="SCB57879.1"/>
    </source>
</evidence>
<dbReference type="Pfam" id="PF00702">
    <property type="entry name" value="Hydrolase"/>
    <property type="match status" value="1"/>
</dbReference>
<dbReference type="InterPro" id="IPR036412">
    <property type="entry name" value="HAD-like_sf"/>
</dbReference>
<dbReference type="PANTHER" id="PTHR43611">
    <property type="entry name" value="ALPHA-D-GLUCOSE 1-PHOSPHATE PHOSPHATASE"/>
    <property type="match status" value="1"/>
</dbReference>
<gene>
    <name evidence="1" type="ORF">GA0061105_103337</name>
</gene>
<dbReference type="SUPFAM" id="SSF56784">
    <property type="entry name" value="HAD-like"/>
    <property type="match status" value="1"/>
</dbReference>
<reference evidence="1 2" key="1">
    <citation type="submission" date="2016-08" db="EMBL/GenBank/DDBJ databases">
        <authorList>
            <person name="Seilhamer J.J."/>
        </authorList>
    </citation>
    <scope>NUCLEOTIDE SEQUENCE [LARGE SCALE GENOMIC DNA]</scope>
    <source>
        <strain evidence="1 2">HBR26</strain>
    </source>
</reference>
<dbReference type="PRINTS" id="PR00413">
    <property type="entry name" value="HADHALOGNASE"/>
</dbReference>
<accession>A0A1C3Y082</accession>
<dbReference type="Proteomes" id="UP000198723">
    <property type="component" value="Unassembled WGS sequence"/>
</dbReference>
<organism evidence="1 2">
    <name type="scientific">Rhizobium aethiopicum</name>
    <dbReference type="NCBI Taxonomy" id="1138170"/>
    <lineage>
        <taxon>Bacteria</taxon>
        <taxon>Pseudomonadati</taxon>
        <taxon>Pseudomonadota</taxon>
        <taxon>Alphaproteobacteria</taxon>
        <taxon>Hyphomicrobiales</taxon>
        <taxon>Rhizobiaceae</taxon>
        <taxon>Rhizobium/Agrobacterium group</taxon>
        <taxon>Rhizobium</taxon>
    </lineage>
</organism>
<dbReference type="NCBIfam" id="TIGR01549">
    <property type="entry name" value="HAD-SF-IA-v1"/>
    <property type="match status" value="1"/>
</dbReference>
<sequence length="235" mass="26128">MDQGQQKSVTALLIAQTKEVTFGPFRSEGTCRMKVLMVDVDGVLVHGRPADGLPLFTFLERDLGLSLEQLQREFFHTHWGEIIVGREALEPRLAQVLAKIAPHLSAAALIDYWFENDSRLDRNLLDELAALRDSGVALFLATNQEHRRARYLMEQAGLGAHFDDILYSAALGHRKPSREFFRLATERAGVLPGEIAFIDDMAENIEAARQFGWHAAQWSAGATLTGAFPAFGQPV</sequence>
<proteinExistence type="predicted"/>
<dbReference type="NCBIfam" id="TIGR01509">
    <property type="entry name" value="HAD-SF-IA-v3"/>
    <property type="match status" value="1"/>
</dbReference>
<keyword evidence="1" id="KW-0378">Hydrolase</keyword>
<dbReference type="InterPro" id="IPR023214">
    <property type="entry name" value="HAD_sf"/>
</dbReference>
<dbReference type="Gene3D" id="3.40.50.1000">
    <property type="entry name" value="HAD superfamily/HAD-like"/>
    <property type="match status" value="1"/>
</dbReference>
<dbReference type="AlphaFoldDB" id="A0A1C3Y082"/>
<evidence type="ECO:0000313" key="2">
    <source>
        <dbReference type="Proteomes" id="UP000198723"/>
    </source>
</evidence>
<name>A0A1C3Y082_9HYPH</name>
<dbReference type="InterPro" id="IPR006439">
    <property type="entry name" value="HAD-SF_hydro_IA"/>
</dbReference>
<dbReference type="PANTHER" id="PTHR43611:SF3">
    <property type="entry name" value="FLAVIN MONONUCLEOTIDE HYDROLASE 1, CHLOROPLATIC"/>
    <property type="match status" value="1"/>
</dbReference>
<dbReference type="GO" id="GO:0016787">
    <property type="term" value="F:hydrolase activity"/>
    <property type="evidence" value="ECO:0007669"/>
    <property type="project" value="UniProtKB-KW"/>
</dbReference>